<dbReference type="Proteomes" id="UP000184035">
    <property type="component" value="Unassembled WGS sequence"/>
</dbReference>
<proteinExistence type="predicted"/>
<dbReference type="RefSeq" id="WP_072896973.1">
    <property type="nucleotide sequence ID" value="NZ_FQVM01000023.1"/>
</dbReference>
<dbReference type="EMBL" id="FQVM01000023">
    <property type="protein sequence ID" value="SHE99483.1"/>
    <property type="molecule type" value="Genomic_DNA"/>
</dbReference>
<dbReference type="GO" id="GO:0006355">
    <property type="term" value="P:regulation of DNA-templated transcription"/>
    <property type="evidence" value="ECO:0007669"/>
    <property type="project" value="InterPro"/>
</dbReference>
<dbReference type="InterPro" id="IPR006699">
    <property type="entry name" value="GlpP"/>
</dbReference>
<gene>
    <name evidence="1" type="ORF">SAMN05443638_1235</name>
</gene>
<accession>A0A1M4Y1N4</accession>
<organism evidence="1 2">
    <name type="scientific">Clostridium fallax</name>
    <dbReference type="NCBI Taxonomy" id="1533"/>
    <lineage>
        <taxon>Bacteria</taxon>
        <taxon>Bacillati</taxon>
        <taxon>Bacillota</taxon>
        <taxon>Clostridia</taxon>
        <taxon>Eubacteriales</taxon>
        <taxon>Clostridiaceae</taxon>
        <taxon>Clostridium</taxon>
    </lineage>
</organism>
<dbReference type="PIRSF" id="PIRSF016897">
    <property type="entry name" value="GlpP"/>
    <property type="match status" value="1"/>
</dbReference>
<name>A0A1M4Y1N4_9CLOT</name>
<dbReference type="GO" id="GO:0006071">
    <property type="term" value="P:glycerol metabolic process"/>
    <property type="evidence" value="ECO:0007669"/>
    <property type="project" value="InterPro"/>
</dbReference>
<dbReference type="AlphaFoldDB" id="A0A1M4Y1N4"/>
<evidence type="ECO:0000313" key="2">
    <source>
        <dbReference type="Proteomes" id="UP000184035"/>
    </source>
</evidence>
<dbReference type="PANTHER" id="PTHR35787:SF1">
    <property type="entry name" value="GLYCEROL UPTAKE OPERON ANTITERMINATOR REGULATORY PROTEIN"/>
    <property type="match status" value="1"/>
</dbReference>
<dbReference type="SUPFAM" id="SSF110391">
    <property type="entry name" value="GlpP-like"/>
    <property type="match status" value="1"/>
</dbReference>
<dbReference type="Gene3D" id="3.20.20.70">
    <property type="entry name" value="Aldolase class I"/>
    <property type="match status" value="1"/>
</dbReference>
<reference evidence="1 2" key="1">
    <citation type="submission" date="2016-11" db="EMBL/GenBank/DDBJ databases">
        <authorList>
            <person name="Jaros S."/>
            <person name="Januszkiewicz K."/>
            <person name="Wedrychowicz H."/>
        </authorList>
    </citation>
    <scope>NUCLEOTIDE SEQUENCE [LARGE SCALE GENOMIC DNA]</scope>
    <source>
        <strain evidence="1 2">DSM 2631</strain>
    </source>
</reference>
<dbReference type="InterPro" id="IPR013785">
    <property type="entry name" value="Aldolase_TIM"/>
</dbReference>
<evidence type="ECO:0000313" key="1">
    <source>
        <dbReference type="EMBL" id="SHE99483.1"/>
    </source>
</evidence>
<dbReference type="OrthoDB" id="9799580at2"/>
<dbReference type="Pfam" id="PF04309">
    <property type="entry name" value="G3P_antiterm"/>
    <property type="match status" value="1"/>
</dbReference>
<dbReference type="PANTHER" id="PTHR35787">
    <property type="entry name" value="GLYCEROL UPTAKE OPERON ANTITERMINATOR REGULATORY PROTEIN"/>
    <property type="match status" value="1"/>
</dbReference>
<keyword evidence="2" id="KW-1185">Reference proteome</keyword>
<sequence length="185" mass="20462">MNFKDILENNPIVAAVKDEKQLDKVLKTDVQVIFVLFGDILNVKRISEKIENAQKIGIVHVDLVEGLSNKEVALEFLKITTKFKGIISTKPQIVRAAKRLGFIAVQRIFIIDSLSLASVEKHLVEECDALEMLPGLLSKVIENLSKSISMPLIAGGLISDKDDVMQALKCGATCISTTRENIWSM</sequence>
<dbReference type="STRING" id="1533.SAMN05443638_1235"/>
<protein>
    <submittedName>
        <fullName evidence="1">Glycerol uptake operon antiterminator</fullName>
    </submittedName>
</protein>